<dbReference type="Proteomes" id="UP000480266">
    <property type="component" value="Unassembled WGS sequence"/>
</dbReference>
<keyword evidence="3" id="KW-0472">Membrane</keyword>
<evidence type="ECO:0000313" key="9">
    <source>
        <dbReference type="Proteomes" id="UP000480266"/>
    </source>
</evidence>
<feature type="signal peptide" evidence="6">
    <location>
        <begin position="1"/>
        <end position="21"/>
    </location>
</feature>
<comment type="similarity">
    <text evidence="5">Belongs to the Omp25/RopB family.</text>
</comment>
<dbReference type="PANTHER" id="PTHR34001:SF3">
    <property type="entry name" value="BLL7405 PROTEIN"/>
    <property type="match status" value="1"/>
</dbReference>
<accession>A0A7C9RGV7</accession>
<evidence type="ECO:0000256" key="4">
    <source>
        <dbReference type="ARBA" id="ARBA00023237"/>
    </source>
</evidence>
<dbReference type="InterPro" id="IPR027385">
    <property type="entry name" value="Beta-barrel_OMP"/>
</dbReference>
<dbReference type="SUPFAM" id="SSF56925">
    <property type="entry name" value="OMPA-like"/>
    <property type="match status" value="1"/>
</dbReference>
<evidence type="ECO:0000256" key="5">
    <source>
        <dbReference type="ARBA" id="ARBA00038306"/>
    </source>
</evidence>
<reference evidence="8" key="1">
    <citation type="submission" date="2020-02" db="EMBL/GenBank/DDBJ databases">
        <title>Draft genome sequence of Candidatus Afipia apatlaquensis IBT-C3, a potential strain for decolorization of textile dyes.</title>
        <authorList>
            <person name="Sanchez-Reyes A."/>
            <person name="Breton-Deval L."/>
            <person name="Mangelson H."/>
            <person name="Sanchez-Flores A."/>
        </authorList>
    </citation>
    <scope>NUCLEOTIDE SEQUENCE [LARGE SCALE GENOMIC DNA]</scope>
    <source>
        <strain evidence="8">IBT-C3</strain>
    </source>
</reference>
<keyword evidence="4" id="KW-0998">Cell outer membrane</keyword>
<evidence type="ECO:0000256" key="2">
    <source>
        <dbReference type="ARBA" id="ARBA00022729"/>
    </source>
</evidence>
<comment type="caution">
    <text evidence="8">The sequence shown here is derived from an EMBL/GenBank/DDBJ whole genome shotgun (WGS) entry which is preliminary data.</text>
</comment>
<dbReference type="EMBL" id="JAAMRR010000796">
    <property type="protein sequence ID" value="NGX96580.1"/>
    <property type="molecule type" value="Genomic_DNA"/>
</dbReference>
<protein>
    <submittedName>
        <fullName evidence="8">Porin family protein</fullName>
    </submittedName>
</protein>
<dbReference type="InterPro" id="IPR011250">
    <property type="entry name" value="OMP/PagP_B-barrel"/>
</dbReference>
<evidence type="ECO:0000256" key="3">
    <source>
        <dbReference type="ARBA" id="ARBA00023136"/>
    </source>
</evidence>
<dbReference type="GO" id="GO:0009279">
    <property type="term" value="C:cell outer membrane"/>
    <property type="evidence" value="ECO:0007669"/>
    <property type="project" value="UniProtKB-SubCell"/>
</dbReference>
<keyword evidence="2 6" id="KW-0732">Signal</keyword>
<evidence type="ECO:0000256" key="6">
    <source>
        <dbReference type="SAM" id="SignalP"/>
    </source>
</evidence>
<dbReference type="Gene3D" id="2.40.160.20">
    <property type="match status" value="1"/>
</dbReference>
<name>A0A7C9RGV7_9BRAD</name>
<evidence type="ECO:0000256" key="1">
    <source>
        <dbReference type="ARBA" id="ARBA00004442"/>
    </source>
</evidence>
<proteinExistence type="inferred from homology"/>
<gene>
    <name evidence="8" type="ORF">G4V63_15585</name>
</gene>
<evidence type="ECO:0000259" key="7">
    <source>
        <dbReference type="Pfam" id="PF13505"/>
    </source>
</evidence>
<feature type="domain" description="Outer membrane protein beta-barrel" evidence="7">
    <location>
        <begin position="19"/>
        <end position="247"/>
    </location>
</feature>
<dbReference type="PANTHER" id="PTHR34001">
    <property type="entry name" value="BLL7405 PROTEIN"/>
    <property type="match status" value="1"/>
</dbReference>
<organism evidence="8 9">
    <name type="scientific">Candidatus Afipia apatlaquensis</name>
    <dbReference type="NCBI Taxonomy" id="2712852"/>
    <lineage>
        <taxon>Bacteria</taxon>
        <taxon>Pseudomonadati</taxon>
        <taxon>Pseudomonadota</taxon>
        <taxon>Alphaproteobacteria</taxon>
        <taxon>Hyphomicrobiales</taxon>
        <taxon>Nitrobacteraceae</taxon>
        <taxon>Afipia</taxon>
    </lineage>
</organism>
<keyword evidence="9" id="KW-1185">Reference proteome</keyword>
<sequence>MRNFVIVAAAATVLWASTASAADIAAKPYVKAPPVPVYNWTGFYIGGNVGGQWLDSDYDANYPTLALVGSRGLRNTSVIGGGQIGYNWQFSPNWLLGIEGDISYADHNPGALIIQTATPTDHIDGGARLRTQGAIRGRLGWTSNAWLLYAVGGVAFGQTDTTLSIVRNGVGADTRTSSDTRVGWTVGAGVEYMMTPNWILGVEYRYTDLGRADVVVPAGAFPAGHGIAFGSADYRTNDVRARISYKFGAPVVAKN</sequence>
<dbReference type="Pfam" id="PF13505">
    <property type="entry name" value="OMP_b-brl"/>
    <property type="match status" value="1"/>
</dbReference>
<dbReference type="AlphaFoldDB" id="A0A7C9RGV7"/>
<dbReference type="InterPro" id="IPR051692">
    <property type="entry name" value="OMP-like"/>
</dbReference>
<comment type="subcellular location">
    <subcellularLocation>
        <location evidence="1">Cell outer membrane</location>
    </subcellularLocation>
</comment>
<evidence type="ECO:0000313" key="8">
    <source>
        <dbReference type="EMBL" id="NGX96580.1"/>
    </source>
</evidence>
<feature type="chain" id="PRO_5028866290" evidence="6">
    <location>
        <begin position="22"/>
        <end position="255"/>
    </location>
</feature>